<feature type="non-terminal residue" evidence="1">
    <location>
        <position position="1"/>
    </location>
</feature>
<gene>
    <name evidence="1" type="ORF">METZ01_LOCUS380410</name>
</gene>
<feature type="non-terminal residue" evidence="1">
    <location>
        <position position="38"/>
    </location>
</feature>
<reference evidence="1" key="1">
    <citation type="submission" date="2018-05" db="EMBL/GenBank/DDBJ databases">
        <authorList>
            <person name="Lanie J.A."/>
            <person name="Ng W.-L."/>
            <person name="Kazmierczak K.M."/>
            <person name="Andrzejewski T.M."/>
            <person name="Davidsen T.M."/>
            <person name="Wayne K.J."/>
            <person name="Tettelin H."/>
            <person name="Glass J.I."/>
            <person name="Rusch D."/>
            <person name="Podicherti R."/>
            <person name="Tsui H.-C.T."/>
            <person name="Winkler M.E."/>
        </authorList>
    </citation>
    <scope>NUCLEOTIDE SEQUENCE</scope>
</reference>
<protein>
    <submittedName>
        <fullName evidence="1">Uncharacterized protein</fullName>
    </submittedName>
</protein>
<accession>A0A382TZR6</accession>
<dbReference type="AlphaFoldDB" id="A0A382TZR6"/>
<evidence type="ECO:0000313" key="1">
    <source>
        <dbReference type="EMBL" id="SVD27556.1"/>
    </source>
</evidence>
<sequence length="38" mass="4330">SPMTCRNCCWPAIGCRLSCPWISFLRRLTARWSLSLSG</sequence>
<name>A0A382TZR6_9ZZZZ</name>
<proteinExistence type="predicted"/>
<dbReference type="EMBL" id="UINC01140420">
    <property type="protein sequence ID" value="SVD27556.1"/>
    <property type="molecule type" value="Genomic_DNA"/>
</dbReference>
<organism evidence="1">
    <name type="scientific">marine metagenome</name>
    <dbReference type="NCBI Taxonomy" id="408172"/>
    <lineage>
        <taxon>unclassified sequences</taxon>
        <taxon>metagenomes</taxon>
        <taxon>ecological metagenomes</taxon>
    </lineage>
</organism>